<dbReference type="EMBL" id="JNBS01000391">
    <property type="protein sequence ID" value="OQS06000.1"/>
    <property type="molecule type" value="Genomic_DNA"/>
</dbReference>
<evidence type="ECO:0008006" key="3">
    <source>
        <dbReference type="Google" id="ProtNLM"/>
    </source>
</evidence>
<accession>A0A1W0A7K7</accession>
<keyword evidence="2" id="KW-1185">Reference proteome</keyword>
<dbReference type="Proteomes" id="UP000243217">
    <property type="component" value="Unassembled WGS sequence"/>
</dbReference>
<gene>
    <name evidence="1" type="ORF">THRCLA_20469</name>
</gene>
<evidence type="ECO:0000313" key="2">
    <source>
        <dbReference type="Proteomes" id="UP000243217"/>
    </source>
</evidence>
<dbReference type="AlphaFoldDB" id="A0A1W0A7K7"/>
<dbReference type="SUPFAM" id="SSF50729">
    <property type="entry name" value="PH domain-like"/>
    <property type="match status" value="1"/>
</dbReference>
<organism evidence="1 2">
    <name type="scientific">Thraustotheca clavata</name>
    <dbReference type="NCBI Taxonomy" id="74557"/>
    <lineage>
        <taxon>Eukaryota</taxon>
        <taxon>Sar</taxon>
        <taxon>Stramenopiles</taxon>
        <taxon>Oomycota</taxon>
        <taxon>Saprolegniomycetes</taxon>
        <taxon>Saprolegniales</taxon>
        <taxon>Achlyaceae</taxon>
        <taxon>Thraustotheca</taxon>
    </lineage>
</organism>
<dbReference type="PROSITE" id="PS50096">
    <property type="entry name" value="IQ"/>
    <property type="match status" value="1"/>
</dbReference>
<protein>
    <recommendedName>
        <fullName evidence="3">PH domain-containing protein</fullName>
    </recommendedName>
</protein>
<dbReference type="OrthoDB" id="67945at2759"/>
<proteinExistence type="predicted"/>
<dbReference type="InterPro" id="IPR035892">
    <property type="entry name" value="C2_domain_sf"/>
</dbReference>
<evidence type="ECO:0000313" key="1">
    <source>
        <dbReference type="EMBL" id="OQS06000.1"/>
    </source>
</evidence>
<dbReference type="Gene3D" id="2.30.29.30">
    <property type="entry name" value="Pleckstrin-homology domain (PH domain)/Phosphotyrosine-binding domain (PTB)"/>
    <property type="match status" value="1"/>
</dbReference>
<dbReference type="InterPro" id="IPR000048">
    <property type="entry name" value="IQ_motif_EF-hand-BS"/>
</dbReference>
<reference evidence="1 2" key="1">
    <citation type="journal article" date="2014" name="Genome Biol. Evol.">
        <title>The secreted proteins of Achlya hypogyna and Thraustotheca clavata identify the ancestral oomycete secretome and reveal gene acquisitions by horizontal gene transfer.</title>
        <authorList>
            <person name="Misner I."/>
            <person name="Blouin N."/>
            <person name="Leonard G."/>
            <person name="Richards T.A."/>
            <person name="Lane C.E."/>
        </authorList>
    </citation>
    <scope>NUCLEOTIDE SEQUENCE [LARGE SCALE GENOMIC DNA]</scope>
    <source>
        <strain evidence="1 2">ATCC 34112</strain>
    </source>
</reference>
<dbReference type="SUPFAM" id="SSF49562">
    <property type="entry name" value="C2 domain (Calcium/lipid-binding domain, CaLB)"/>
    <property type="match status" value="1"/>
</dbReference>
<name>A0A1W0A7K7_9STRA</name>
<dbReference type="InterPro" id="IPR011993">
    <property type="entry name" value="PH-like_dom_sf"/>
</dbReference>
<comment type="caution">
    <text evidence="1">The sequence shown here is derived from an EMBL/GenBank/DDBJ whole genome shotgun (WGS) entry which is preliminary data.</text>
</comment>
<dbReference type="Pfam" id="PF00612">
    <property type="entry name" value="IQ"/>
    <property type="match status" value="1"/>
</dbReference>
<sequence length="553" mass="63699">MQRSLPQLPLQPIDKDEAEESNIVVSLTNQERHNSSLWTQKYNAMIRPNFVHESLEPVLQRYENTDAFRRPRKRYTIVDPLPLLRAEAATLRHDAVLTLTRQNKRKNHLLTIKDEMDAVSAEIRQLQVSRTPFNPTHRLHNSRCEYCWKIGGELACALCNIVAHTSCYIDEWKKSKKKGPVSFEIQGKRTEGHTRWICTFCDQDLQDEYDGKIIQMRHEKLKKKELSCARLIAGYTRMSKEARTFVRKKECAVQIQARIRGKLARKAFNEMQRQRIRPYVVNLIRLRGLGDINTLSASALAGDDESCETRLPNGFLCNPYIVFHIVAEHDDEAQQFCFESEIQKGSNEVMWNEAIFVPGVDGNVTMCFTLLSKNGPNNFFLGQGTVRMSGTEIWRYGANMELAVKPELEVIPRAGHNKLMRIQDIGSFEKDLTLSIHIQHFPDSTSNCGYMQSINTIDSVKGNSRWCVLSDGIFRIYRHYGLTLAFETLKMAHASEVQLLTVTPHHLACHHTAKHSTVVFIQHEQRSYLLRAESNKANMTWTKKLLLAMKHKY</sequence>